<comment type="function">
    <text evidence="1">Required for ubiquinone (coenzyme Q) biosynthesis. Binds hydrophobic ubiquinone biosynthetic intermediates via its SCP2 domain and is essential for the stability of the Ubi complex. May constitute a docking platform where Ubi enzymes assemble and access their SCP2-bound polyprenyl substrates.</text>
</comment>
<dbReference type="AlphaFoldDB" id="A0A261S350"/>
<feature type="domain" description="SCP2" evidence="2">
    <location>
        <begin position="18"/>
        <end position="123"/>
    </location>
</feature>
<dbReference type="PANTHER" id="PTHR38693">
    <property type="entry name" value="UBIQUINONE BIOSYNTHESIS PROTEIN UBIJ"/>
    <property type="match status" value="1"/>
</dbReference>
<proteinExistence type="inferred from homology"/>
<dbReference type="Proteomes" id="UP000216020">
    <property type="component" value="Unassembled WGS sequence"/>
</dbReference>
<keyword evidence="1" id="KW-0963">Cytoplasm</keyword>
<evidence type="ECO:0000259" key="2">
    <source>
        <dbReference type="Pfam" id="PF02036"/>
    </source>
</evidence>
<gene>
    <name evidence="1" type="primary">ubiJ</name>
    <name evidence="3" type="ORF">CAL29_28330</name>
</gene>
<name>A0A261S350_9BORD</name>
<keyword evidence="4" id="KW-1185">Reference proteome</keyword>
<sequence>MLPFPALPRPSRLLCGGLNALLKREEWARDRLARHAGKTVRFSFGRFELSLTVDAQGYAEVADAAIVPDVTLTLDSARFSLARLLGEEGRALARASARERADAFAGMTHISGDAGLAQVVAELAANLRWDVEDELARVVGDIPATRLTQGVRGAARGAREAARRVGDNVAEFLSYEQGMLANRPVVEGWRGGIARAAAGADALAARLARLDARLSRLDGGKPAGGVPAAGQA</sequence>
<comment type="similarity">
    <text evidence="1">Belongs to the UbiJ family.</text>
</comment>
<dbReference type="GO" id="GO:0005737">
    <property type="term" value="C:cytoplasm"/>
    <property type="evidence" value="ECO:0007669"/>
    <property type="project" value="UniProtKB-SubCell"/>
</dbReference>
<dbReference type="EMBL" id="NEVM01000005">
    <property type="protein sequence ID" value="OZI31779.1"/>
    <property type="molecule type" value="Genomic_DNA"/>
</dbReference>
<comment type="subcellular location">
    <subcellularLocation>
        <location evidence="1">Cytoplasm</location>
    </subcellularLocation>
</comment>
<dbReference type="OrthoDB" id="8525483at2"/>
<reference evidence="4" key="1">
    <citation type="submission" date="2017-05" db="EMBL/GenBank/DDBJ databases">
        <title>Complete and WGS of Bordetella genogroups.</title>
        <authorList>
            <person name="Spilker T."/>
            <person name="Lipuma J."/>
        </authorList>
    </citation>
    <scope>NUCLEOTIDE SEQUENCE [LARGE SCALE GENOMIC DNA]</scope>
    <source>
        <strain evidence="4">AU16122</strain>
    </source>
</reference>
<comment type="pathway">
    <text evidence="1">Cofactor biosynthesis; ubiquinone biosynthesis.</text>
</comment>
<dbReference type="Pfam" id="PF02036">
    <property type="entry name" value="SCP2"/>
    <property type="match status" value="1"/>
</dbReference>
<organism evidence="3 4">
    <name type="scientific">Bordetella genomosp. 10</name>
    <dbReference type="NCBI Taxonomy" id="1416804"/>
    <lineage>
        <taxon>Bacteria</taxon>
        <taxon>Pseudomonadati</taxon>
        <taxon>Pseudomonadota</taxon>
        <taxon>Betaproteobacteria</taxon>
        <taxon>Burkholderiales</taxon>
        <taxon>Alcaligenaceae</taxon>
        <taxon>Bordetella</taxon>
    </lineage>
</organism>
<dbReference type="PANTHER" id="PTHR38693:SF1">
    <property type="entry name" value="UBIQUINONE BIOSYNTHESIS ACCESSORY FACTOR UBIJ"/>
    <property type="match status" value="1"/>
</dbReference>
<dbReference type="HAMAP" id="MF_02215">
    <property type="entry name" value="UbiJ"/>
    <property type="match status" value="1"/>
</dbReference>
<dbReference type="GO" id="GO:0006744">
    <property type="term" value="P:ubiquinone biosynthetic process"/>
    <property type="evidence" value="ECO:0007669"/>
    <property type="project" value="UniProtKB-UniRule"/>
</dbReference>
<dbReference type="UniPathway" id="UPA00232"/>
<protein>
    <recommendedName>
        <fullName evidence="1">Ubiquinone biosynthesis accessory factor UbiJ</fullName>
    </recommendedName>
</protein>
<dbReference type="RefSeq" id="WP_094856185.1">
    <property type="nucleotide sequence ID" value="NZ_NEVM01000005.1"/>
</dbReference>
<evidence type="ECO:0000256" key="1">
    <source>
        <dbReference type="HAMAP-Rule" id="MF_02215"/>
    </source>
</evidence>
<comment type="caution">
    <text evidence="3">The sequence shown here is derived from an EMBL/GenBank/DDBJ whole genome shotgun (WGS) entry which is preliminary data.</text>
</comment>
<evidence type="ECO:0000313" key="4">
    <source>
        <dbReference type="Proteomes" id="UP000216020"/>
    </source>
</evidence>
<keyword evidence="1" id="KW-0831">Ubiquinone biosynthesis</keyword>
<dbReference type="InterPro" id="IPR038989">
    <property type="entry name" value="UbiJ"/>
</dbReference>
<dbReference type="InterPro" id="IPR003033">
    <property type="entry name" value="SCP2_sterol-bd_dom"/>
</dbReference>
<accession>A0A261S350</accession>
<evidence type="ECO:0000313" key="3">
    <source>
        <dbReference type="EMBL" id="OZI31779.1"/>
    </source>
</evidence>